<sequence length="247" mass="25343">MGGHSSPVCNLGGPTSLLGFKLRGLGPSDLRRVIPPKRGEDEATVSSERDASGSITSPGRDVTGGDFAVTAFADLSFDLPLKVFRESGVHGHVFINAGNLVKLTDNAFKNLSVKRFLEMFRSSAGSSQLPASLSVTPANLLTSLGLLLANSLALSWQAPDTLGELPTHSKRVLNRIAAPAAGATALLAIALVTGVTPYGLTAGGCPLRAGRWQSLLAGVLQLAALMSGALAIVGRPVAGDQAVASRP</sequence>
<keyword evidence="2 4" id="KW-0472">Membrane</keyword>
<evidence type="ECO:0000256" key="1">
    <source>
        <dbReference type="ARBA" id="ARBA00004370"/>
    </source>
</evidence>
<proteinExistence type="predicted"/>
<dbReference type="Proteomes" id="UP000287651">
    <property type="component" value="Unassembled WGS sequence"/>
</dbReference>
<comment type="caution">
    <text evidence="6">The sequence shown here is derived from an EMBL/GenBank/DDBJ whole genome shotgun (WGS) entry which is preliminary data.</text>
</comment>
<feature type="compositionally biased region" description="Basic and acidic residues" evidence="3">
    <location>
        <begin position="31"/>
        <end position="51"/>
    </location>
</feature>
<dbReference type="Pfam" id="PF01103">
    <property type="entry name" value="Omp85"/>
    <property type="match status" value="1"/>
</dbReference>
<keyword evidence="4" id="KW-0812">Transmembrane</keyword>
<protein>
    <recommendedName>
        <fullName evidence="5">Bacterial surface antigen (D15) domain-containing protein</fullName>
    </recommendedName>
</protein>
<feature type="transmembrane region" description="Helical" evidence="4">
    <location>
        <begin position="176"/>
        <end position="200"/>
    </location>
</feature>
<feature type="domain" description="Bacterial surface antigen (D15)" evidence="5">
    <location>
        <begin position="11"/>
        <end position="125"/>
    </location>
</feature>
<accession>A0A426YNJ6</accession>
<dbReference type="Gene3D" id="2.40.160.50">
    <property type="entry name" value="membrane protein fhac: a member of the omp85/tpsb transporter family"/>
    <property type="match status" value="1"/>
</dbReference>
<evidence type="ECO:0000256" key="4">
    <source>
        <dbReference type="SAM" id="Phobius"/>
    </source>
</evidence>
<evidence type="ECO:0000259" key="5">
    <source>
        <dbReference type="Pfam" id="PF01103"/>
    </source>
</evidence>
<keyword evidence="4" id="KW-1133">Transmembrane helix</keyword>
<organism evidence="6 7">
    <name type="scientific">Ensete ventricosum</name>
    <name type="common">Abyssinian banana</name>
    <name type="synonym">Musa ensete</name>
    <dbReference type="NCBI Taxonomy" id="4639"/>
    <lineage>
        <taxon>Eukaryota</taxon>
        <taxon>Viridiplantae</taxon>
        <taxon>Streptophyta</taxon>
        <taxon>Embryophyta</taxon>
        <taxon>Tracheophyta</taxon>
        <taxon>Spermatophyta</taxon>
        <taxon>Magnoliopsida</taxon>
        <taxon>Liliopsida</taxon>
        <taxon>Zingiberales</taxon>
        <taxon>Musaceae</taxon>
        <taxon>Ensete</taxon>
    </lineage>
</organism>
<name>A0A426YNJ6_ENSVE</name>
<gene>
    <name evidence="6" type="ORF">B296_00017261</name>
</gene>
<dbReference type="GO" id="GO:0019867">
    <property type="term" value="C:outer membrane"/>
    <property type="evidence" value="ECO:0007669"/>
    <property type="project" value="InterPro"/>
</dbReference>
<feature type="transmembrane region" description="Helical" evidence="4">
    <location>
        <begin position="212"/>
        <end position="233"/>
    </location>
</feature>
<dbReference type="EMBL" id="AMZH03011221">
    <property type="protein sequence ID" value="RRT53288.1"/>
    <property type="molecule type" value="Genomic_DNA"/>
</dbReference>
<feature type="region of interest" description="Disordered" evidence="3">
    <location>
        <begin position="31"/>
        <end position="59"/>
    </location>
</feature>
<comment type="subcellular location">
    <subcellularLocation>
        <location evidence="1">Membrane</location>
    </subcellularLocation>
</comment>
<evidence type="ECO:0000313" key="6">
    <source>
        <dbReference type="EMBL" id="RRT53288.1"/>
    </source>
</evidence>
<evidence type="ECO:0000256" key="3">
    <source>
        <dbReference type="SAM" id="MobiDB-lite"/>
    </source>
</evidence>
<reference evidence="6 7" key="1">
    <citation type="journal article" date="2014" name="Agronomy (Basel)">
        <title>A Draft Genome Sequence for Ensete ventricosum, the Drought-Tolerant Tree Against Hunger.</title>
        <authorList>
            <person name="Harrison J."/>
            <person name="Moore K.A."/>
            <person name="Paszkiewicz K."/>
            <person name="Jones T."/>
            <person name="Grant M."/>
            <person name="Ambacheew D."/>
            <person name="Muzemil S."/>
            <person name="Studholme D.J."/>
        </authorList>
    </citation>
    <scope>NUCLEOTIDE SEQUENCE [LARGE SCALE GENOMIC DNA]</scope>
</reference>
<evidence type="ECO:0000256" key="2">
    <source>
        <dbReference type="ARBA" id="ARBA00023136"/>
    </source>
</evidence>
<evidence type="ECO:0000313" key="7">
    <source>
        <dbReference type="Proteomes" id="UP000287651"/>
    </source>
</evidence>
<dbReference type="AlphaFoldDB" id="A0A426YNJ6"/>
<dbReference type="InterPro" id="IPR000184">
    <property type="entry name" value="Bac_surfAg_D15"/>
</dbReference>